<evidence type="ECO:0000256" key="4">
    <source>
        <dbReference type="PIRNR" id="PIRNR006386"/>
    </source>
</evidence>
<dbReference type="Pfam" id="PF01323">
    <property type="entry name" value="DSBA"/>
    <property type="match status" value="1"/>
</dbReference>
<comment type="similarity">
    <text evidence="1 4">Belongs to the GST superfamily. Kappa family.</text>
</comment>
<dbReference type="OrthoDB" id="4664297at2759"/>
<evidence type="ECO:0000256" key="5">
    <source>
        <dbReference type="PIRSR" id="PIRSR006386-1"/>
    </source>
</evidence>
<dbReference type="RefSeq" id="XP_024722296.1">
    <property type="nucleotide sequence ID" value="XM_024862489.1"/>
</dbReference>
<dbReference type="AlphaFoldDB" id="A0A2T3B5W8"/>
<dbReference type="PIRSF" id="PIRSF006386">
    <property type="entry name" value="HCCAis_GSTk"/>
    <property type="match status" value="1"/>
</dbReference>
<dbReference type="EC" id="2.5.1.18" evidence="4"/>
<keyword evidence="8" id="KW-1185">Reference proteome</keyword>
<feature type="domain" description="DSBA-like thioredoxin" evidence="6">
    <location>
        <begin position="6"/>
        <end position="214"/>
    </location>
</feature>
<dbReference type="GO" id="GO:0006749">
    <property type="term" value="P:glutathione metabolic process"/>
    <property type="evidence" value="ECO:0007669"/>
    <property type="project" value="TreeGrafter"/>
</dbReference>
<organism evidence="7 8">
    <name type="scientific">Amorphotheca resinae ATCC 22711</name>
    <dbReference type="NCBI Taxonomy" id="857342"/>
    <lineage>
        <taxon>Eukaryota</taxon>
        <taxon>Fungi</taxon>
        <taxon>Dikarya</taxon>
        <taxon>Ascomycota</taxon>
        <taxon>Pezizomycotina</taxon>
        <taxon>Leotiomycetes</taxon>
        <taxon>Helotiales</taxon>
        <taxon>Amorphothecaceae</taxon>
        <taxon>Amorphotheca</taxon>
    </lineage>
</organism>
<dbReference type="PANTHER" id="PTHR42943">
    <property type="entry name" value="GLUTATHIONE S-TRANSFERASE KAPPA"/>
    <property type="match status" value="1"/>
</dbReference>
<dbReference type="InterPro" id="IPR051924">
    <property type="entry name" value="GST_Kappa/NadH"/>
</dbReference>
<evidence type="ECO:0000256" key="3">
    <source>
        <dbReference type="ARBA" id="ARBA00047960"/>
    </source>
</evidence>
<dbReference type="GO" id="GO:0004602">
    <property type="term" value="F:glutathione peroxidase activity"/>
    <property type="evidence" value="ECO:0007669"/>
    <property type="project" value="TreeGrafter"/>
</dbReference>
<dbReference type="SUPFAM" id="SSF52833">
    <property type="entry name" value="Thioredoxin-like"/>
    <property type="match status" value="1"/>
</dbReference>
<evidence type="ECO:0000259" key="6">
    <source>
        <dbReference type="Pfam" id="PF01323"/>
    </source>
</evidence>
<dbReference type="GeneID" id="36570570"/>
<gene>
    <name evidence="7" type="ORF">M430DRAFT_137078</name>
</gene>
<dbReference type="FunFam" id="3.40.30.10:FF:000096">
    <property type="entry name" value="Glutathione S-transferase kappa"/>
    <property type="match status" value="1"/>
</dbReference>
<reference evidence="7 8" key="1">
    <citation type="journal article" date="2018" name="New Phytol.">
        <title>Comparative genomics and transcriptomics depict ericoid mycorrhizal fungi as versatile saprotrophs and plant mutualists.</title>
        <authorList>
            <person name="Martino E."/>
            <person name="Morin E."/>
            <person name="Grelet G.A."/>
            <person name="Kuo A."/>
            <person name="Kohler A."/>
            <person name="Daghino S."/>
            <person name="Barry K.W."/>
            <person name="Cichocki N."/>
            <person name="Clum A."/>
            <person name="Dockter R.B."/>
            <person name="Hainaut M."/>
            <person name="Kuo R.C."/>
            <person name="LaButti K."/>
            <person name="Lindahl B.D."/>
            <person name="Lindquist E.A."/>
            <person name="Lipzen A."/>
            <person name="Khouja H.R."/>
            <person name="Magnuson J."/>
            <person name="Murat C."/>
            <person name="Ohm R.A."/>
            <person name="Singer S.W."/>
            <person name="Spatafora J.W."/>
            <person name="Wang M."/>
            <person name="Veneault-Fourrey C."/>
            <person name="Henrissat B."/>
            <person name="Grigoriev I.V."/>
            <person name="Martin F.M."/>
            <person name="Perotto S."/>
        </authorList>
    </citation>
    <scope>NUCLEOTIDE SEQUENCE [LARGE SCALE GENOMIC DNA]</scope>
    <source>
        <strain evidence="7 8">ATCC 22711</strain>
    </source>
</reference>
<sequence length="228" mass="25233">MAPPQLKLYVDTVSPFAYEAYYILRNDPVFARCEITYVPIFLGGVMKACGNTPPIRIKNKDKWIDIERLRWARLFNIPMATKTPDGFPPLTLSVMRALCALTALRPEEEEQGQKSLVACLDALYRAYWVEGRQTHEREVLGAVLTEVLGAAEAEKDCIVLEAAGREGKEVLARNTDQALADGAFGLPWFVATNAKGEKETFWGVDHLAQVTEHLGLGKPGTGGWKAVL</sequence>
<dbReference type="GO" id="GO:0005739">
    <property type="term" value="C:mitochondrion"/>
    <property type="evidence" value="ECO:0007669"/>
    <property type="project" value="TreeGrafter"/>
</dbReference>
<name>A0A2T3B5W8_AMORE</name>
<dbReference type="STRING" id="857342.A0A2T3B5W8"/>
<dbReference type="GO" id="GO:0004364">
    <property type="term" value="F:glutathione transferase activity"/>
    <property type="evidence" value="ECO:0007669"/>
    <property type="project" value="UniProtKB-UniRule"/>
</dbReference>
<dbReference type="EMBL" id="KZ679009">
    <property type="protein sequence ID" value="PSS22141.1"/>
    <property type="molecule type" value="Genomic_DNA"/>
</dbReference>
<proteinExistence type="inferred from homology"/>
<protein>
    <recommendedName>
        <fullName evidence="4">Glutathione S-transferase kappa</fullName>
        <ecNumber evidence="4">2.5.1.18</ecNumber>
    </recommendedName>
</protein>
<dbReference type="InterPro" id="IPR001853">
    <property type="entry name" value="DSBA-like_thioredoxin_dom"/>
</dbReference>
<evidence type="ECO:0000256" key="2">
    <source>
        <dbReference type="ARBA" id="ARBA00022679"/>
    </source>
</evidence>
<dbReference type="InParanoid" id="A0A2T3B5W8"/>
<feature type="active site" description="Nucleophile" evidence="5">
    <location>
        <position position="14"/>
    </location>
</feature>
<dbReference type="PANTHER" id="PTHR42943:SF2">
    <property type="entry name" value="GLUTATHIONE S-TRANSFERASE KAPPA 1"/>
    <property type="match status" value="1"/>
</dbReference>
<evidence type="ECO:0000256" key="1">
    <source>
        <dbReference type="ARBA" id="ARBA00006494"/>
    </source>
</evidence>
<dbReference type="GO" id="GO:0005777">
    <property type="term" value="C:peroxisome"/>
    <property type="evidence" value="ECO:0007669"/>
    <property type="project" value="TreeGrafter"/>
</dbReference>
<evidence type="ECO:0000313" key="7">
    <source>
        <dbReference type="EMBL" id="PSS22141.1"/>
    </source>
</evidence>
<dbReference type="Gene3D" id="3.40.30.10">
    <property type="entry name" value="Glutaredoxin"/>
    <property type="match status" value="1"/>
</dbReference>
<evidence type="ECO:0000313" key="8">
    <source>
        <dbReference type="Proteomes" id="UP000241818"/>
    </source>
</evidence>
<keyword evidence="2 4" id="KW-0808">Transferase</keyword>
<dbReference type="InterPro" id="IPR014440">
    <property type="entry name" value="HCCAis_GSTk"/>
</dbReference>
<dbReference type="Proteomes" id="UP000241818">
    <property type="component" value="Unassembled WGS sequence"/>
</dbReference>
<accession>A0A2T3B5W8</accession>
<dbReference type="InterPro" id="IPR036249">
    <property type="entry name" value="Thioredoxin-like_sf"/>
</dbReference>
<comment type="catalytic activity">
    <reaction evidence="3 4">
        <text>RX + glutathione = an S-substituted glutathione + a halide anion + H(+)</text>
        <dbReference type="Rhea" id="RHEA:16437"/>
        <dbReference type="ChEBI" id="CHEBI:15378"/>
        <dbReference type="ChEBI" id="CHEBI:16042"/>
        <dbReference type="ChEBI" id="CHEBI:17792"/>
        <dbReference type="ChEBI" id="CHEBI:57925"/>
        <dbReference type="ChEBI" id="CHEBI:90779"/>
        <dbReference type="EC" id="2.5.1.18"/>
    </reaction>
</comment>